<keyword evidence="8" id="KW-1133">Transmembrane helix</keyword>
<evidence type="ECO:0000256" key="6">
    <source>
        <dbReference type="ARBA" id="ARBA00023237"/>
    </source>
</evidence>
<feature type="transmembrane region" description="Helical" evidence="8">
    <location>
        <begin position="220"/>
        <end position="241"/>
    </location>
</feature>
<keyword evidence="8" id="KW-0812">Transmembrane</keyword>
<dbReference type="AlphaFoldDB" id="A0AA90NK71"/>
<evidence type="ECO:0000313" key="11">
    <source>
        <dbReference type="Proteomes" id="UP001178148"/>
    </source>
</evidence>
<proteinExistence type="inferred from homology"/>
<sequence>MKNRIARSVLGNCIILFIALILVGCKVELYSGMGESEGNEMLAILLDGGIAADKIQDKDKNLTLMIKTEDVAKAIRLLKSYGYPKDKFLSIGDIFPKEGLISSPTEERARYTYSMSQELSSTLSMIDGVITARVHVVLPQKTDSLTEMTYPSSASIFIKYTPELELSGFIPKVKSLVAHSIDGLSLDKISVSLFPAARIGQVGVSGQSGGNKVGHKTDKVLIFIAVLFMSLVLFGVLFFVFNKKAFKSITSLFRKKSKNNHGDDSEDDMQIEIY</sequence>
<dbReference type="Gene3D" id="3.30.70.1530">
    <property type="entry name" value="Hypothetical protein rpa1041"/>
    <property type="match status" value="1"/>
</dbReference>
<evidence type="ECO:0000256" key="2">
    <source>
        <dbReference type="ARBA" id="ARBA00009509"/>
    </source>
</evidence>
<dbReference type="GO" id="GO:0009306">
    <property type="term" value="P:protein secretion"/>
    <property type="evidence" value="ECO:0007669"/>
    <property type="project" value="InterPro"/>
</dbReference>
<accession>A0AA90NK71</accession>
<dbReference type="PROSITE" id="PS51257">
    <property type="entry name" value="PROKAR_LIPOPROTEIN"/>
    <property type="match status" value="1"/>
</dbReference>
<dbReference type="PANTHER" id="PTHR30046:SF2">
    <property type="entry name" value="YOP PROTEINS TRANSLOCATION LIPOPROTEIN J"/>
    <property type="match status" value="1"/>
</dbReference>
<dbReference type="InterPro" id="IPR003282">
    <property type="entry name" value="T3SS_SctJ"/>
</dbReference>
<dbReference type="PANTHER" id="PTHR30046">
    <property type="entry name" value="FLAGELLAR M-RING PROTEIN"/>
    <property type="match status" value="1"/>
</dbReference>
<protein>
    <recommendedName>
        <fullName evidence="8">Lipoprotein</fullName>
    </recommendedName>
</protein>
<evidence type="ECO:0000256" key="3">
    <source>
        <dbReference type="ARBA" id="ARBA00022729"/>
    </source>
</evidence>
<keyword evidence="11" id="KW-1185">Reference proteome</keyword>
<dbReference type="InterPro" id="IPR006182">
    <property type="entry name" value="FliF_N_dom"/>
</dbReference>
<dbReference type="InterPro" id="IPR045851">
    <property type="entry name" value="AMP-bd_C_sf"/>
</dbReference>
<reference evidence="10 11" key="1">
    <citation type="journal article" date="2023" name="bioRxiv">
        <title>An intranuclear bacterial parasite of deep-sea mussels expresses apoptosis inhibitors acquired from its host.</title>
        <authorList>
            <person name="Gonzalez Porras M.A."/>
            <person name="Assie A."/>
            <person name="Tietjen M."/>
            <person name="Violette M."/>
            <person name="Kleiner M."/>
            <person name="Gruber-Vodicka H."/>
            <person name="Dubilier N."/>
            <person name="Leisch N."/>
        </authorList>
    </citation>
    <scope>NUCLEOTIDE SEQUENCE [LARGE SCALE GENOMIC DNA]</scope>
    <source>
        <strain evidence="10">IAP13</strain>
    </source>
</reference>
<evidence type="ECO:0000256" key="5">
    <source>
        <dbReference type="ARBA" id="ARBA00023139"/>
    </source>
</evidence>
<dbReference type="InterPro" id="IPR043427">
    <property type="entry name" value="YscJ/FliF"/>
</dbReference>
<gene>
    <name evidence="10" type="primary">sctJ</name>
    <name evidence="10" type="ORF">QS748_02785</name>
</gene>
<dbReference type="Gene3D" id="3.30.300.30">
    <property type="match status" value="1"/>
</dbReference>
<dbReference type="GO" id="GO:0009279">
    <property type="term" value="C:cell outer membrane"/>
    <property type="evidence" value="ECO:0007669"/>
    <property type="project" value="UniProtKB-SubCell"/>
</dbReference>
<evidence type="ECO:0000256" key="4">
    <source>
        <dbReference type="ARBA" id="ARBA00023136"/>
    </source>
</evidence>
<organism evidence="10 11">
    <name type="scientific">Candidatus Endonucleibacter bathymodioli</name>
    <dbReference type="NCBI Taxonomy" id="539814"/>
    <lineage>
        <taxon>Bacteria</taxon>
        <taxon>Pseudomonadati</taxon>
        <taxon>Pseudomonadota</taxon>
        <taxon>Gammaproteobacteria</taxon>
        <taxon>Oceanospirillales</taxon>
        <taxon>Endozoicomonadaceae</taxon>
        <taxon>Candidatus Endonucleibacter</taxon>
    </lineage>
</organism>
<dbReference type="Proteomes" id="UP001178148">
    <property type="component" value="Unassembled WGS sequence"/>
</dbReference>
<dbReference type="EMBL" id="JASXSV010000003">
    <property type="protein sequence ID" value="MDP0588173.1"/>
    <property type="molecule type" value="Genomic_DNA"/>
</dbReference>
<keyword evidence="7 8" id="KW-0449">Lipoprotein</keyword>
<feature type="domain" description="Flagellar M-ring N-terminal" evidence="9">
    <location>
        <begin position="27"/>
        <end position="191"/>
    </location>
</feature>
<evidence type="ECO:0000256" key="8">
    <source>
        <dbReference type="RuleBase" id="RU364102"/>
    </source>
</evidence>
<dbReference type="Pfam" id="PF01514">
    <property type="entry name" value="YscJ_FliF"/>
    <property type="match status" value="1"/>
</dbReference>
<evidence type="ECO:0000259" key="9">
    <source>
        <dbReference type="Pfam" id="PF01514"/>
    </source>
</evidence>
<keyword evidence="4 8" id="KW-0472">Membrane</keyword>
<evidence type="ECO:0000256" key="7">
    <source>
        <dbReference type="ARBA" id="ARBA00023288"/>
    </source>
</evidence>
<evidence type="ECO:0000313" key="10">
    <source>
        <dbReference type="EMBL" id="MDP0588173.1"/>
    </source>
</evidence>
<comment type="caution">
    <text evidence="10">The sequence shown here is derived from an EMBL/GenBank/DDBJ whole genome shotgun (WGS) entry which is preliminary data.</text>
</comment>
<evidence type="ECO:0000256" key="1">
    <source>
        <dbReference type="ARBA" id="ARBA00004459"/>
    </source>
</evidence>
<dbReference type="PRINTS" id="PR01338">
    <property type="entry name" value="TYPE3OMKPROT"/>
</dbReference>
<keyword evidence="6 8" id="KW-0998">Cell outer membrane</keyword>
<name>A0AA90NK71_9GAMM</name>
<comment type="similarity">
    <text evidence="2 8">Belongs to the YscJ lipoprotein family.</text>
</comment>
<comment type="subcellular location">
    <subcellularLocation>
        <location evidence="1">Cell outer membrane</location>
        <topology evidence="1">Lipid-anchor</topology>
    </subcellularLocation>
</comment>
<keyword evidence="5 8" id="KW-0564">Palmitate</keyword>
<keyword evidence="3 8" id="KW-0732">Signal</keyword>
<dbReference type="NCBIfam" id="TIGR02544">
    <property type="entry name" value="III_secr_YscJ"/>
    <property type="match status" value="1"/>
</dbReference>